<name>A0AAW2YQ03_9EUKA</name>
<sequence length="137" mass="15435">MTKGPTLVIEVVKATNLQNKDLFSLSDPYVVIKISEGKQSEKTSVIDNCLNPEWSETFRFPVQSELISAQKKMRPLVISFKVKDKDTLIDQTLGSAELAMTPEEIIKCAEMHTYLLHLRGSSTSAVLEVKIRANEFY</sequence>
<dbReference type="Proteomes" id="UP001431209">
    <property type="component" value="Unassembled WGS sequence"/>
</dbReference>
<dbReference type="Pfam" id="PF00168">
    <property type="entry name" value="C2"/>
    <property type="match status" value="1"/>
</dbReference>
<dbReference type="AlphaFoldDB" id="A0AAW2YQ03"/>
<evidence type="ECO:0000259" key="1">
    <source>
        <dbReference type="PROSITE" id="PS50004"/>
    </source>
</evidence>
<dbReference type="PANTHER" id="PTHR47800:SF5">
    <property type="entry name" value="FER-1-LIKE PROTEIN 6"/>
    <property type="match status" value="1"/>
</dbReference>
<accession>A0AAW2YQ03</accession>
<dbReference type="PANTHER" id="PTHR47800">
    <property type="entry name" value="C2 DOMAIN-CONTAINING PROTEIN"/>
    <property type="match status" value="1"/>
</dbReference>
<organism evidence="2 3">
    <name type="scientific">Acrasis kona</name>
    <dbReference type="NCBI Taxonomy" id="1008807"/>
    <lineage>
        <taxon>Eukaryota</taxon>
        <taxon>Discoba</taxon>
        <taxon>Heterolobosea</taxon>
        <taxon>Tetramitia</taxon>
        <taxon>Eutetramitia</taxon>
        <taxon>Acrasidae</taxon>
        <taxon>Acrasis</taxon>
    </lineage>
</organism>
<dbReference type="InterPro" id="IPR000008">
    <property type="entry name" value="C2_dom"/>
</dbReference>
<dbReference type="PROSITE" id="PS50004">
    <property type="entry name" value="C2"/>
    <property type="match status" value="1"/>
</dbReference>
<protein>
    <recommendedName>
        <fullName evidence="1">C2 domain-containing protein</fullName>
    </recommendedName>
</protein>
<dbReference type="CDD" id="cd00030">
    <property type="entry name" value="C2"/>
    <property type="match status" value="1"/>
</dbReference>
<dbReference type="GO" id="GO:0010628">
    <property type="term" value="P:positive regulation of gene expression"/>
    <property type="evidence" value="ECO:0007669"/>
    <property type="project" value="TreeGrafter"/>
</dbReference>
<evidence type="ECO:0000313" key="2">
    <source>
        <dbReference type="EMBL" id="KAL0478724.1"/>
    </source>
</evidence>
<proteinExistence type="predicted"/>
<feature type="domain" description="C2" evidence="1">
    <location>
        <begin position="1"/>
        <end position="115"/>
    </location>
</feature>
<evidence type="ECO:0000313" key="3">
    <source>
        <dbReference type="Proteomes" id="UP001431209"/>
    </source>
</evidence>
<comment type="caution">
    <text evidence="2">The sequence shown here is derived from an EMBL/GenBank/DDBJ whole genome shotgun (WGS) entry which is preliminary data.</text>
</comment>
<dbReference type="EMBL" id="JAOPGA020000460">
    <property type="protein sequence ID" value="KAL0478724.1"/>
    <property type="molecule type" value="Genomic_DNA"/>
</dbReference>
<dbReference type="SMART" id="SM00239">
    <property type="entry name" value="C2"/>
    <property type="match status" value="1"/>
</dbReference>
<reference evidence="2 3" key="1">
    <citation type="submission" date="2024-03" db="EMBL/GenBank/DDBJ databases">
        <title>The Acrasis kona genome and developmental transcriptomes reveal deep origins of eukaryotic multicellular pathways.</title>
        <authorList>
            <person name="Sheikh S."/>
            <person name="Fu C.-J."/>
            <person name="Brown M.W."/>
            <person name="Baldauf S.L."/>
        </authorList>
    </citation>
    <scope>NUCLEOTIDE SEQUENCE [LARGE SCALE GENOMIC DNA]</scope>
    <source>
        <strain evidence="2 3">ATCC MYA-3509</strain>
    </source>
</reference>
<dbReference type="Gene3D" id="2.60.40.150">
    <property type="entry name" value="C2 domain"/>
    <property type="match status" value="1"/>
</dbReference>
<dbReference type="SUPFAM" id="SSF49562">
    <property type="entry name" value="C2 domain (Calcium/lipid-binding domain, CaLB)"/>
    <property type="match status" value="1"/>
</dbReference>
<gene>
    <name evidence="2" type="ORF">AKO1_008299</name>
</gene>
<keyword evidence="3" id="KW-1185">Reference proteome</keyword>
<dbReference type="InterPro" id="IPR035892">
    <property type="entry name" value="C2_domain_sf"/>
</dbReference>